<dbReference type="CDD" id="cd00685">
    <property type="entry name" value="Trans_IPPS_HT"/>
    <property type="match status" value="1"/>
</dbReference>
<dbReference type="PANTHER" id="PTHR12001">
    <property type="entry name" value="GERANYLGERANYL PYROPHOSPHATE SYNTHASE"/>
    <property type="match status" value="1"/>
</dbReference>
<comment type="caution">
    <text evidence="7">The sequence shown here is derived from an EMBL/GenBank/DDBJ whole genome shotgun (WGS) entry which is preliminary data.</text>
</comment>
<keyword evidence="4" id="KW-0479">Metal-binding</keyword>
<accession>A0ABT8M486</accession>
<keyword evidence="8" id="KW-1185">Reference proteome</keyword>
<dbReference type="PANTHER" id="PTHR12001:SF85">
    <property type="entry name" value="SHORT CHAIN ISOPRENYL DIPHOSPHATE SYNTHASE"/>
    <property type="match status" value="1"/>
</dbReference>
<evidence type="ECO:0000256" key="6">
    <source>
        <dbReference type="RuleBase" id="RU004466"/>
    </source>
</evidence>
<evidence type="ECO:0000313" key="7">
    <source>
        <dbReference type="EMBL" id="MDN7013412.1"/>
    </source>
</evidence>
<evidence type="ECO:0000256" key="3">
    <source>
        <dbReference type="ARBA" id="ARBA00022679"/>
    </source>
</evidence>
<protein>
    <submittedName>
        <fullName evidence="7">Polyprenyl synthetase family protein</fullName>
    </submittedName>
</protein>
<name>A0ABT8M486_9EURY</name>
<keyword evidence="5" id="KW-0460">Magnesium</keyword>
<dbReference type="Pfam" id="PF00348">
    <property type="entry name" value="polyprenyl_synt"/>
    <property type="match status" value="1"/>
</dbReference>
<dbReference type="SFLD" id="SFLDS00005">
    <property type="entry name" value="Isoprenoid_Synthase_Type_I"/>
    <property type="match status" value="1"/>
</dbReference>
<dbReference type="InterPro" id="IPR008949">
    <property type="entry name" value="Isoprenoid_synthase_dom_sf"/>
</dbReference>
<dbReference type="SUPFAM" id="SSF48576">
    <property type="entry name" value="Terpenoid synthases"/>
    <property type="match status" value="1"/>
</dbReference>
<dbReference type="SFLD" id="SFLDG01017">
    <property type="entry name" value="Polyprenyl_Transferase_Like"/>
    <property type="match status" value="1"/>
</dbReference>
<dbReference type="PROSITE" id="PS00723">
    <property type="entry name" value="POLYPRENYL_SYNTHASE_1"/>
    <property type="match status" value="1"/>
</dbReference>
<reference evidence="7" key="1">
    <citation type="submission" date="2019-05" db="EMBL/GenBank/DDBJ databases">
        <title>Isolation and characterization of methanogens from the cold seep sediment at Four-Way Closure Ridge.</title>
        <authorList>
            <person name="You Y.-T."/>
            <person name="Chen S.-C."/>
            <person name="Zhang W.-L."/>
            <person name="Lai M.-C."/>
        </authorList>
    </citation>
    <scope>NUCLEOTIDE SEQUENCE</scope>
    <source>
        <strain evidence="7">FWC-SCC3</strain>
    </source>
</reference>
<comment type="similarity">
    <text evidence="2 6">Belongs to the FPP/GGPP synthase family.</text>
</comment>
<evidence type="ECO:0000256" key="1">
    <source>
        <dbReference type="ARBA" id="ARBA00001946"/>
    </source>
</evidence>
<evidence type="ECO:0000256" key="2">
    <source>
        <dbReference type="ARBA" id="ARBA00006706"/>
    </source>
</evidence>
<dbReference type="Gene3D" id="1.10.600.10">
    <property type="entry name" value="Farnesyl Diphosphate Synthase"/>
    <property type="match status" value="1"/>
</dbReference>
<gene>
    <name evidence="7" type="ORF">FGW20_10250</name>
</gene>
<proteinExistence type="inferred from homology"/>
<dbReference type="InterPro" id="IPR033749">
    <property type="entry name" value="Polyprenyl_synt_CS"/>
</dbReference>
<keyword evidence="3 6" id="KW-0808">Transferase</keyword>
<dbReference type="InterPro" id="IPR000092">
    <property type="entry name" value="Polyprenyl_synt"/>
</dbReference>
<dbReference type="RefSeq" id="WP_301678007.1">
    <property type="nucleotide sequence ID" value="NZ_VCYI01000013.1"/>
</dbReference>
<comment type="cofactor">
    <cofactor evidence="1">
        <name>Mg(2+)</name>
        <dbReference type="ChEBI" id="CHEBI:18420"/>
    </cofactor>
</comment>
<organism evidence="7 8">
    <name type="scientific">Methanoculleus methanifontis</name>
    <dbReference type="NCBI Taxonomy" id="2584086"/>
    <lineage>
        <taxon>Archaea</taxon>
        <taxon>Methanobacteriati</taxon>
        <taxon>Methanobacteriota</taxon>
        <taxon>Stenosarchaea group</taxon>
        <taxon>Methanomicrobia</taxon>
        <taxon>Methanomicrobiales</taxon>
        <taxon>Methanomicrobiaceae</taxon>
        <taxon>Methanoculleus</taxon>
    </lineage>
</organism>
<dbReference type="Proteomes" id="UP001168423">
    <property type="component" value="Unassembled WGS sequence"/>
</dbReference>
<evidence type="ECO:0000256" key="4">
    <source>
        <dbReference type="ARBA" id="ARBA00022723"/>
    </source>
</evidence>
<evidence type="ECO:0000256" key="5">
    <source>
        <dbReference type="ARBA" id="ARBA00022842"/>
    </source>
</evidence>
<sequence length="321" mass="34746">MTTLGDYLEINAERIDKALHRYFGDVHGDLFRASAHLLLSGGKRLRPAVVILAADAVRKGSSDDLIPAALSLELTHNFTLIHDDIMDGDAARRGVATVHTVWDEPTAILAGDVLYAKAFEFICFSEAADAAKIRAVKMLARTCTDICDGQSMDMAFEKRDDVLEVEYLEMVSKKTGVLYGASAAIGGILAGANPVQADALYQYGVNSGIAFQIQDDLIDLLVSSEASGKDRASDIREGKQTLIAIRAREKGIDLAPYRRELSGAEIDDLIARLREAGVIDDVRAIAVERAAVAKQALSVLPDSEEKHLLTEIADFFVARGN</sequence>
<dbReference type="EMBL" id="VCYI01000013">
    <property type="protein sequence ID" value="MDN7013412.1"/>
    <property type="molecule type" value="Genomic_DNA"/>
</dbReference>
<evidence type="ECO:0000313" key="8">
    <source>
        <dbReference type="Proteomes" id="UP001168423"/>
    </source>
</evidence>